<reference evidence="9" key="1">
    <citation type="submission" date="2022-10" db="EMBL/GenBank/DDBJ databases">
        <title>Tapping the CABI collections for fungal endophytes: first genome assemblies for Collariella, Neodidymelliopsis, Ascochyta clinopodiicola, Didymella pomorum, Didymosphaeria variabile, Neocosmospora piperis and Neocucurbitaria cava.</title>
        <authorList>
            <person name="Hill R."/>
        </authorList>
    </citation>
    <scope>NUCLEOTIDE SEQUENCE</scope>
    <source>
        <strain evidence="9">IMI 356814</strain>
    </source>
</reference>
<name>A0A9W9CIM1_9PLEO</name>
<dbReference type="OrthoDB" id="4187847at2759"/>
<evidence type="ECO:0000256" key="3">
    <source>
        <dbReference type="ARBA" id="ARBA00012350"/>
    </source>
</evidence>
<dbReference type="SUPFAM" id="SSF48208">
    <property type="entry name" value="Six-hairpin glycosidases"/>
    <property type="match status" value="1"/>
</dbReference>
<gene>
    <name evidence="9" type="primary">DCW1_2</name>
    <name evidence="9" type="ORF">N0V83_009630</name>
</gene>
<evidence type="ECO:0000256" key="2">
    <source>
        <dbReference type="ARBA" id="ARBA00009699"/>
    </source>
</evidence>
<dbReference type="GO" id="GO:0016052">
    <property type="term" value="P:carbohydrate catabolic process"/>
    <property type="evidence" value="ECO:0007669"/>
    <property type="project" value="InterPro"/>
</dbReference>
<dbReference type="GO" id="GO:0008496">
    <property type="term" value="F:mannan endo-1,6-alpha-mannosidase activity"/>
    <property type="evidence" value="ECO:0007669"/>
    <property type="project" value="UniProtKB-EC"/>
</dbReference>
<feature type="chain" id="PRO_5040873411" description="mannan endo-1,6-alpha-mannosidase" evidence="8">
    <location>
        <begin position="21"/>
        <end position="386"/>
    </location>
</feature>
<evidence type="ECO:0000313" key="10">
    <source>
        <dbReference type="Proteomes" id="UP001140560"/>
    </source>
</evidence>
<dbReference type="AlphaFoldDB" id="A0A9W9CIM1"/>
<accession>A0A9W9CIM1</accession>
<keyword evidence="10" id="KW-1185">Reference proteome</keyword>
<evidence type="ECO:0000313" key="9">
    <source>
        <dbReference type="EMBL" id="KAJ4364174.1"/>
    </source>
</evidence>
<dbReference type="EC" id="3.2.1.101" evidence="3"/>
<evidence type="ECO:0000256" key="7">
    <source>
        <dbReference type="ARBA" id="ARBA00023295"/>
    </source>
</evidence>
<dbReference type="InterPro" id="IPR014480">
    <property type="entry name" value="Mannan-1_6-alpha_mannosidase"/>
</dbReference>
<sequence length="386" mass="40663">MRIFVVTATLLLSITPLAKADTSSISSLLSSSGNLASSLVSTFPIPSIALLPAPYWWWESANAIDALITYSQTAQDSRYTALLQNTILSQTTGTNDFMTASATGNDDQAWWALAALTAAENGLPNMGGVSWLDLARNVFNEQAARWDASTCGGGMKWQIQQSSKGWHYKNSITNGLFFQLAARLARFTGDANARAWAESTYDWVTSVGLIGPNFEVYDGTNDDTGCTSKNIDQWSYNNAVFLYGSAIMAATTGEQKWLDRTNGFIAAAGRTFVNPQTGALFEQKCEAAGTCNTDQVSFKGILARWLGAAATALPAVQGNVAAVVNGAATGVQSGGTTGLGAMGSLIGLEVVVASLRAQGVYGGAGLIGLSKSALSRKRSVAGRISW</sequence>
<dbReference type="Gene3D" id="1.50.10.20">
    <property type="match status" value="1"/>
</dbReference>
<comment type="caution">
    <text evidence="9">The sequence shown here is derived from an EMBL/GenBank/DDBJ whole genome shotgun (WGS) entry which is preliminary data.</text>
</comment>
<organism evidence="9 10">
    <name type="scientific">Neocucurbitaria cava</name>
    <dbReference type="NCBI Taxonomy" id="798079"/>
    <lineage>
        <taxon>Eukaryota</taxon>
        <taxon>Fungi</taxon>
        <taxon>Dikarya</taxon>
        <taxon>Ascomycota</taxon>
        <taxon>Pezizomycotina</taxon>
        <taxon>Dothideomycetes</taxon>
        <taxon>Pleosporomycetidae</taxon>
        <taxon>Pleosporales</taxon>
        <taxon>Pleosporineae</taxon>
        <taxon>Cucurbitariaceae</taxon>
        <taxon>Neocucurbitaria</taxon>
    </lineage>
</organism>
<dbReference type="GO" id="GO:0009272">
    <property type="term" value="P:fungal-type cell wall biogenesis"/>
    <property type="evidence" value="ECO:0007669"/>
    <property type="project" value="TreeGrafter"/>
</dbReference>
<keyword evidence="6" id="KW-0325">Glycoprotein</keyword>
<evidence type="ECO:0000256" key="1">
    <source>
        <dbReference type="ARBA" id="ARBA00001452"/>
    </source>
</evidence>
<dbReference type="Proteomes" id="UP001140560">
    <property type="component" value="Unassembled WGS sequence"/>
</dbReference>
<comment type="similarity">
    <text evidence="2">Belongs to the glycosyl hydrolase 76 family.</text>
</comment>
<dbReference type="InterPro" id="IPR008928">
    <property type="entry name" value="6-hairpin_glycosidase_sf"/>
</dbReference>
<keyword evidence="7 9" id="KW-0326">Glycosidase</keyword>
<dbReference type="PANTHER" id="PTHR12145:SF36">
    <property type="entry name" value="MANNAN ENDO-1,6-ALPHA-MANNOSIDASE DCW1"/>
    <property type="match status" value="1"/>
</dbReference>
<keyword evidence="5 9" id="KW-0378">Hydrolase</keyword>
<evidence type="ECO:0000256" key="8">
    <source>
        <dbReference type="SAM" id="SignalP"/>
    </source>
</evidence>
<evidence type="ECO:0000256" key="4">
    <source>
        <dbReference type="ARBA" id="ARBA00022729"/>
    </source>
</evidence>
<evidence type="ECO:0000256" key="5">
    <source>
        <dbReference type="ARBA" id="ARBA00022801"/>
    </source>
</evidence>
<comment type="catalytic activity">
    <reaction evidence="1">
        <text>Random hydrolysis of (1-&gt;6)-alpha-D-mannosidic linkages in unbranched (1-&gt;6)-mannans.</text>
        <dbReference type="EC" id="3.2.1.101"/>
    </reaction>
</comment>
<proteinExistence type="inferred from homology"/>
<feature type="signal peptide" evidence="8">
    <location>
        <begin position="1"/>
        <end position="20"/>
    </location>
</feature>
<dbReference type="InterPro" id="IPR005198">
    <property type="entry name" value="Glyco_hydro_76"/>
</dbReference>
<dbReference type="Pfam" id="PF03663">
    <property type="entry name" value="Glyco_hydro_76"/>
    <property type="match status" value="1"/>
</dbReference>
<evidence type="ECO:0000256" key="6">
    <source>
        <dbReference type="ARBA" id="ARBA00023180"/>
    </source>
</evidence>
<dbReference type="EMBL" id="JAPEUY010000018">
    <property type="protein sequence ID" value="KAJ4364174.1"/>
    <property type="molecule type" value="Genomic_DNA"/>
</dbReference>
<keyword evidence="4 8" id="KW-0732">Signal</keyword>
<protein>
    <recommendedName>
        <fullName evidence="3">mannan endo-1,6-alpha-mannosidase</fullName>
        <ecNumber evidence="3">3.2.1.101</ecNumber>
    </recommendedName>
</protein>
<dbReference type="PANTHER" id="PTHR12145">
    <property type="entry name" value="MANNAN ENDO-1,6-ALPHA-MANNOSIDASE DCW1"/>
    <property type="match status" value="1"/>
</dbReference>